<evidence type="ECO:0000256" key="1">
    <source>
        <dbReference type="ARBA" id="ARBA00022679"/>
    </source>
</evidence>
<reference evidence="4" key="1">
    <citation type="submission" date="2020-11" db="EMBL/GenBank/DDBJ databases">
        <authorList>
            <person name="Tran Van P."/>
        </authorList>
    </citation>
    <scope>NUCLEOTIDE SEQUENCE</scope>
</reference>
<dbReference type="PANTHER" id="PTHR43356">
    <property type="entry name" value="PHOSPHATE ACETYLTRANSFERASE"/>
    <property type="match status" value="1"/>
</dbReference>
<dbReference type="EMBL" id="LR931882">
    <property type="protein sequence ID" value="CAD7255534.1"/>
    <property type="molecule type" value="Genomic_DNA"/>
</dbReference>
<dbReference type="Gene3D" id="3.40.718.10">
    <property type="entry name" value="Isopropylmalate Dehydrogenase"/>
    <property type="match status" value="1"/>
</dbReference>
<dbReference type="OrthoDB" id="10564703at2759"/>
<dbReference type="AlphaFoldDB" id="A0A7R9FUZ3"/>
<feature type="domain" description="Phosphate acetyl/butaryl transferase" evidence="3">
    <location>
        <begin position="3"/>
        <end position="177"/>
    </location>
</feature>
<accession>A0A7R9FUZ3</accession>
<evidence type="ECO:0000313" key="5">
    <source>
        <dbReference type="Proteomes" id="UP000677054"/>
    </source>
</evidence>
<evidence type="ECO:0000256" key="2">
    <source>
        <dbReference type="ARBA" id="ARBA00023315"/>
    </source>
</evidence>
<dbReference type="Proteomes" id="UP000677054">
    <property type="component" value="Unassembled WGS sequence"/>
</dbReference>
<keyword evidence="5" id="KW-1185">Reference proteome</keyword>
<proteinExistence type="predicted"/>
<gene>
    <name evidence="4" type="ORF">DSTB1V02_LOCUS15279</name>
</gene>
<dbReference type="InterPro" id="IPR002505">
    <property type="entry name" value="PTA_PTB"/>
</dbReference>
<dbReference type="PANTHER" id="PTHR43356:SF2">
    <property type="entry name" value="PHOSPHATE ACETYLTRANSFERASE"/>
    <property type="match status" value="1"/>
</dbReference>
<organism evidence="4">
    <name type="scientific">Darwinula stevensoni</name>
    <dbReference type="NCBI Taxonomy" id="69355"/>
    <lineage>
        <taxon>Eukaryota</taxon>
        <taxon>Metazoa</taxon>
        <taxon>Ecdysozoa</taxon>
        <taxon>Arthropoda</taxon>
        <taxon>Crustacea</taxon>
        <taxon>Oligostraca</taxon>
        <taxon>Ostracoda</taxon>
        <taxon>Podocopa</taxon>
        <taxon>Podocopida</taxon>
        <taxon>Darwinulocopina</taxon>
        <taxon>Darwinuloidea</taxon>
        <taxon>Darwinulidae</taxon>
        <taxon>Darwinula</taxon>
    </lineage>
</organism>
<sequence length="196" mass="20463">MGKVLSHCALVAAPTYGRRVLVTDAAMNMAPDATQKKGICQNAIHLALALGIAQPKVAVIAAVEVMNTRMQATIDAAILAKMADRRQIVGGIVDGPLDLDAAVSSESARIKHIDSPVAGVADILLAHDIETGNALYKVFAFMSGAQTAGVIMGARVPIVLTSRADDALSRLYSTALACQHAHALAQQPELFVTPTE</sequence>
<keyword evidence="2" id="KW-0012">Acyltransferase</keyword>
<name>A0A7R9FUZ3_9CRUS</name>
<keyword evidence="1" id="KW-0808">Transferase</keyword>
<evidence type="ECO:0000313" key="4">
    <source>
        <dbReference type="EMBL" id="CAD7255534.1"/>
    </source>
</evidence>
<evidence type="ECO:0000259" key="3">
    <source>
        <dbReference type="Pfam" id="PF01515"/>
    </source>
</evidence>
<dbReference type="SUPFAM" id="SSF53659">
    <property type="entry name" value="Isocitrate/Isopropylmalate dehydrogenase-like"/>
    <property type="match status" value="1"/>
</dbReference>
<dbReference type="GO" id="GO:0016746">
    <property type="term" value="F:acyltransferase activity"/>
    <property type="evidence" value="ECO:0007669"/>
    <property type="project" value="UniProtKB-KW"/>
</dbReference>
<dbReference type="Pfam" id="PF01515">
    <property type="entry name" value="PTA_PTB"/>
    <property type="match status" value="1"/>
</dbReference>
<protein>
    <recommendedName>
        <fullName evidence="3">Phosphate acetyl/butaryl transferase domain-containing protein</fullName>
    </recommendedName>
</protein>
<dbReference type="InterPro" id="IPR050500">
    <property type="entry name" value="Phos_Acetyltrans/Butyryltrans"/>
</dbReference>
<dbReference type="EMBL" id="CAJPEV010032364">
    <property type="protein sequence ID" value="CAG0909303.1"/>
    <property type="molecule type" value="Genomic_DNA"/>
</dbReference>